<feature type="compositionally biased region" description="Low complexity" evidence="9">
    <location>
        <begin position="1"/>
        <end position="24"/>
    </location>
</feature>
<evidence type="ECO:0000256" key="4">
    <source>
        <dbReference type="ARBA" id="ARBA00012085"/>
    </source>
</evidence>
<dbReference type="PANTHER" id="PTHR11808:SF15">
    <property type="entry name" value="CYSTATHIONINE GAMMA-LYASE"/>
    <property type="match status" value="1"/>
</dbReference>
<evidence type="ECO:0000256" key="8">
    <source>
        <dbReference type="RuleBase" id="RU362118"/>
    </source>
</evidence>
<dbReference type="InterPro" id="IPR015421">
    <property type="entry name" value="PyrdxlP-dep_Trfase_major"/>
</dbReference>
<evidence type="ECO:0000256" key="3">
    <source>
        <dbReference type="ARBA" id="ARBA00009077"/>
    </source>
</evidence>
<dbReference type="EC" id="4.4.1.1" evidence="4"/>
<evidence type="ECO:0000256" key="9">
    <source>
        <dbReference type="SAM" id="MobiDB-lite"/>
    </source>
</evidence>
<evidence type="ECO:0000313" key="10">
    <source>
        <dbReference type="EMBL" id="EKD03420.1"/>
    </source>
</evidence>
<evidence type="ECO:0000256" key="5">
    <source>
        <dbReference type="ARBA" id="ARBA00022898"/>
    </source>
</evidence>
<dbReference type="Gene3D" id="3.90.1150.10">
    <property type="entry name" value="Aspartate Aminotransferase, domain 1"/>
    <property type="match status" value="1"/>
</dbReference>
<dbReference type="PANTHER" id="PTHR11808">
    <property type="entry name" value="TRANS-SULFURATION ENZYME FAMILY MEMBER"/>
    <property type="match status" value="1"/>
</dbReference>
<dbReference type="InterPro" id="IPR015422">
    <property type="entry name" value="PyrdxlP-dep_Trfase_small"/>
</dbReference>
<comment type="similarity">
    <text evidence="3 8">Belongs to the trans-sulfuration enzymes family.</text>
</comment>
<dbReference type="OrthoDB" id="3512640at2759"/>
<evidence type="ECO:0000256" key="7">
    <source>
        <dbReference type="ARBA" id="ARBA00029853"/>
    </source>
</evidence>
<keyword evidence="6" id="KW-0028">Amino-acid biosynthesis</keyword>
<evidence type="ECO:0000256" key="1">
    <source>
        <dbReference type="ARBA" id="ARBA00001933"/>
    </source>
</evidence>
<comment type="cofactor">
    <cofactor evidence="1 8">
        <name>pyridoxal 5'-phosphate</name>
        <dbReference type="ChEBI" id="CHEBI:597326"/>
    </cofactor>
</comment>
<dbReference type="Proteomes" id="UP000006757">
    <property type="component" value="Unassembled WGS sequence"/>
</dbReference>
<comment type="pathway">
    <text evidence="2">Amino-acid biosynthesis; L-cysteine biosynthesis; L-cysteine from L-homocysteine and L-serine: step 2/2.</text>
</comment>
<keyword evidence="6" id="KW-0198">Cysteine biosynthesis</keyword>
<dbReference type="Pfam" id="PF01053">
    <property type="entry name" value="Cys_Met_Meta_PP"/>
    <property type="match status" value="2"/>
</dbReference>
<dbReference type="OMA" id="YKQDGVG"/>
<dbReference type="InterPro" id="IPR000277">
    <property type="entry name" value="Cys/Met-Metab_PyrdxlP-dep_enz"/>
</dbReference>
<keyword evidence="11" id="KW-1185">Reference proteome</keyword>
<comment type="caution">
    <text evidence="10">The sequence shown here is derived from an EMBL/GenBank/DDBJ whole genome shotgun (WGS) entry which is preliminary data.</text>
</comment>
<evidence type="ECO:0000256" key="6">
    <source>
        <dbReference type="ARBA" id="ARBA00023192"/>
    </source>
</evidence>
<dbReference type="HOGENOM" id="CLU_018986_2_3_1"/>
<dbReference type="eggNOG" id="KOG0053">
    <property type="taxonomic scope" value="Eukaryota"/>
</dbReference>
<dbReference type="InterPro" id="IPR015424">
    <property type="entry name" value="PyrdxlP-dep_Trfase"/>
</dbReference>
<dbReference type="GO" id="GO:0019346">
    <property type="term" value="P:transsulfuration"/>
    <property type="evidence" value="ECO:0007669"/>
    <property type="project" value="InterPro"/>
</dbReference>
<dbReference type="EMBL" id="AMBO01000250">
    <property type="protein sequence ID" value="EKD03420.1"/>
    <property type="molecule type" value="Genomic_DNA"/>
</dbReference>
<organism evidence="10 11">
    <name type="scientific">Trichosporon asahii var. asahii (strain CBS 8904)</name>
    <name type="common">Yeast</name>
    <dbReference type="NCBI Taxonomy" id="1220162"/>
    <lineage>
        <taxon>Eukaryota</taxon>
        <taxon>Fungi</taxon>
        <taxon>Dikarya</taxon>
        <taxon>Basidiomycota</taxon>
        <taxon>Agaricomycotina</taxon>
        <taxon>Tremellomycetes</taxon>
        <taxon>Trichosporonales</taxon>
        <taxon>Trichosporonaceae</taxon>
        <taxon>Trichosporon</taxon>
    </lineage>
</organism>
<keyword evidence="5 8" id="KW-0663">Pyridoxal phosphate</keyword>
<dbReference type="GO" id="GO:0004123">
    <property type="term" value="F:cystathionine gamma-lyase activity"/>
    <property type="evidence" value="ECO:0007669"/>
    <property type="project" value="TreeGrafter"/>
</dbReference>
<dbReference type="GO" id="GO:0030170">
    <property type="term" value="F:pyridoxal phosphate binding"/>
    <property type="evidence" value="ECO:0007669"/>
    <property type="project" value="InterPro"/>
</dbReference>
<sequence>MAVTQNGHSNGTANGNATNGLSNGHANGNGKAAHEDYAWATRVIHAGSEANEETGAVIPPLSLATTFKQSAVGVHKRQFTGTPHPAQQQFWAAASTLPRLCMPPSTTRVTVVAVPHSPRLPFKPAIPNSANNDQGFEYTRSLNPNRLAFETQIASLELPTPPALHMSQAERVAEENLPPALAFASGSAATQAIVTALVPTGGHVVSIADVYGGTYRYFTKVAAAQGIKTTFVHLSAKAGETAEAASERANSSLEAAFTPETKLVWVETPTNPTLGLADIKAVAEIAHRHGALLVVDNTFMSSFYQQPLRLGADIVVHSVTKYLNGHSDVIMGVLVCTDKEALDKLRFYQNAGGAVPGAHDAWLAQRGAKTLGVRMKQHGLNALAVARFLAQQSWVKEVIYPGLEGAERAPVRELAWAQLSPVARRWAEAQGYTKDTGFPYGGMVSFRLDTQALSAGVEAGKTSSDFLAALKVFTLAESLGGVESLAELPGLMTHASVSEADRKELGIDNELIRLSVGIEEVEDLLADLEQAKVAASA</sequence>
<dbReference type="InParanoid" id="K1VH21"/>
<dbReference type="GO" id="GO:0019343">
    <property type="term" value="P:cysteine biosynthetic process via cystathionine"/>
    <property type="evidence" value="ECO:0007669"/>
    <property type="project" value="TreeGrafter"/>
</dbReference>
<accession>K1VH21</accession>
<name>K1VH21_TRIAC</name>
<protein>
    <recommendedName>
        <fullName evidence="4">cystathionine gamma-lyase</fullName>
        <ecNumber evidence="4">4.4.1.1</ecNumber>
    </recommendedName>
    <alternativeName>
        <fullName evidence="7">Gamma-cystathionase</fullName>
    </alternativeName>
</protein>
<feature type="region of interest" description="Disordered" evidence="9">
    <location>
        <begin position="1"/>
        <end position="31"/>
    </location>
</feature>
<dbReference type="SUPFAM" id="SSF53383">
    <property type="entry name" value="PLP-dependent transferases"/>
    <property type="match status" value="1"/>
</dbReference>
<dbReference type="STRING" id="1220162.K1VH21"/>
<reference evidence="10 11" key="1">
    <citation type="journal article" date="2012" name="Eukaryot. Cell">
        <title>Genome sequence of the Trichosporon asahii environmental strain CBS 8904.</title>
        <authorList>
            <person name="Yang R.Y."/>
            <person name="Li H.T."/>
            <person name="Zhu H."/>
            <person name="Zhou G.P."/>
            <person name="Wang M."/>
            <person name="Wang L."/>
        </authorList>
    </citation>
    <scope>NUCLEOTIDE SEQUENCE [LARGE SCALE GENOMIC DNA]</scope>
    <source>
        <strain evidence="10 11">CBS 8904</strain>
    </source>
</reference>
<evidence type="ECO:0000313" key="11">
    <source>
        <dbReference type="Proteomes" id="UP000006757"/>
    </source>
</evidence>
<keyword evidence="10" id="KW-0456">Lyase</keyword>
<dbReference type="GO" id="GO:0005737">
    <property type="term" value="C:cytoplasm"/>
    <property type="evidence" value="ECO:0007669"/>
    <property type="project" value="TreeGrafter"/>
</dbReference>
<dbReference type="Gene3D" id="3.40.640.10">
    <property type="entry name" value="Type I PLP-dependent aspartate aminotransferase-like (Major domain)"/>
    <property type="match status" value="1"/>
</dbReference>
<proteinExistence type="inferred from homology"/>
<dbReference type="CDD" id="cd00614">
    <property type="entry name" value="CGS_like"/>
    <property type="match status" value="1"/>
</dbReference>
<gene>
    <name evidence="10" type="ORF">A1Q2_02275</name>
</gene>
<dbReference type="AlphaFoldDB" id="K1VH21"/>
<evidence type="ECO:0000256" key="2">
    <source>
        <dbReference type="ARBA" id="ARBA00005038"/>
    </source>
</evidence>